<keyword evidence="1" id="KW-0732">Signal</keyword>
<name>A0A8H3Z111_VENIN</name>
<feature type="signal peptide" evidence="1">
    <location>
        <begin position="1"/>
        <end position="23"/>
    </location>
</feature>
<organism evidence="2 3">
    <name type="scientific">Venturia inaequalis</name>
    <name type="common">Apple scab fungus</name>
    <dbReference type="NCBI Taxonomy" id="5025"/>
    <lineage>
        <taxon>Eukaryota</taxon>
        <taxon>Fungi</taxon>
        <taxon>Dikarya</taxon>
        <taxon>Ascomycota</taxon>
        <taxon>Pezizomycotina</taxon>
        <taxon>Dothideomycetes</taxon>
        <taxon>Pleosporomycetidae</taxon>
        <taxon>Venturiales</taxon>
        <taxon>Venturiaceae</taxon>
        <taxon>Venturia</taxon>
    </lineage>
</organism>
<dbReference type="EMBL" id="WNWS01000165">
    <property type="protein sequence ID" value="KAE9976842.1"/>
    <property type="molecule type" value="Genomic_DNA"/>
</dbReference>
<evidence type="ECO:0000313" key="2">
    <source>
        <dbReference type="EMBL" id="KAE9976842.1"/>
    </source>
</evidence>
<comment type="caution">
    <text evidence="2">The sequence shown here is derived from an EMBL/GenBank/DDBJ whole genome shotgun (WGS) entry which is preliminary data.</text>
</comment>
<evidence type="ECO:0000256" key="1">
    <source>
        <dbReference type="SAM" id="SignalP"/>
    </source>
</evidence>
<evidence type="ECO:0000313" key="3">
    <source>
        <dbReference type="Proteomes" id="UP000447873"/>
    </source>
</evidence>
<dbReference type="AlphaFoldDB" id="A0A8H3Z111"/>
<protein>
    <submittedName>
        <fullName evidence="2">Uncharacterized protein</fullName>
    </submittedName>
</protein>
<reference evidence="2 3" key="1">
    <citation type="submission" date="2018-12" db="EMBL/GenBank/DDBJ databases">
        <title>Venturia inaequalis Genome Resource.</title>
        <authorList>
            <person name="Lichtner F.J."/>
        </authorList>
    </citation>
    <scope>NUCLEOTIDE SEQUENCE [LARGE SCALE GENOMIC DNA]</scope>
    <source>
        <strain evidence="2 3">120213</strain>
    </source>
</reference>
<proteinExistence type="predicted"/>
<feature type="chain" id="PRO_5034865520" evidence="1">
    <location>
        <begin position="24"/>
        <end position="206"/>
    </location>
</feature>
<dbReference type="OrthoDB" id="5401396at2759"/>
<gene>
    <name evidence="2" type="ORF">EG328_002370</name>
</gene>
<dbReference type="Proteomes" id="UP000447873">
    <property type="component" value="Unassembled WGS sequence"/>
</dbReference>
<sequence length="206" mass="22071">MFRTLSFMKLWVAFLSFALLASASPVPQNGVVTVTATVTPVMTVTVAQVTVTTTVIQISTPATPATPAMPVTPATPATPTPVVTHITTWFANSLYSGSWQTIASSEGTCITFDATLDNHVTSYKLTSLGGPAGTETYCYLYDLPGCPRIDPAALGVVPYGWTYVGKDGEGMAAPFNDVVSSFRCLTKKFDGGHVRPDWRLEFWFDG</sequence>
<accession>A0A8H3Z111</accession>